<dbReference type="InterPro" id="IPR001633">
    <property type="entry name" value="EAL_dom"/>
</dbReference>
<dbReference type="InterPro" id="IPR050706">
    <property type="entry name" value="Cyclic-di-GMP_PDE-like"/>
</dbReference>
<dbReference type="SUPFAM" id="SSF52172">
    <property type="entry name" value="CheY-like"/>
    <property type="match status" value="1"/>
</dbReference>
<feature type="modified residue" description="4-aspartylphosphate" evidence="1">
    <location>
        <position position="54"/>
    </location>
</feature>
<dbReference type="PANTHER" id="PTHR33121:SF79">
    <property type="entry name" value="CYCLIC DI-GMP PHOSPHODIESTERASE PDED-RELATED"/>
    <property type="match status" value="1"/>
</dbReference>
<gene>
    <name evidence="4" type="ORF">DLJ53_31805</name>
</gene>
<evidence type="ECO:0000256" key="1">
    <source>
        <dbReference type="PROSITE-ProRule" id="PRU00169"/>
    </source>
</evidence>
<evidence type="ECO:0008006" key="6">
    <source>
        <dbReference type="Google" id="ProtNLM"/>
    </source>
</evidence>
<dbReference type="Gene3D" id="3.40.50.2300">
    <property type="match status" value="1"/>
</dbReference>
<dbReference type="CDD" id="cd01948">
    <property type="entry name" value="EAL"/>
    <property type="match status" value="1"/>
</dbReference>
<evidence type="ECO:0000259" key="3">
    <source>
        <dbReference type="PROSITE" id="PS50883"/>
    </source>
</evidence>
<feature type="domain" description="EAL" evidence="3">
    <location>
        <begin position="129"/>
        <end position="385"/>
    </location>
</feature>
<name>A0A8B2ND57_9HYPH</name>
<dbReference type="SMART" id="SM00052">
    <property type="entry name" value="EAL"/>
    <property type="match status" value="1"/>
</dbReference>
<evidence type="ECO:0000313" key="4">
    <source>
        <dbReference type="EMBL" id="RAH96504.1"/>
    </source>
</evidence>
<organism evidence="4 5">
    <name type="scientific">Acuticoccus sediminis</name>
    <dbReference type="NCBI Taxonomy" id="2184697"/>
    <lineage>
        <taxon>Bacteria</taxon>
        <taxon>Pseudomonadati</taxon>
        <taxon>Pseudomonadota</taxon>
        <taxon>Alphaproteobacteria</taxon>
        <taxon>Hyphomicrobiales</taxon>
        <taxon>Amorphaceae</taxon>
        <taxon>Acuticoccus</taxon>
    </lineage>
</organism>
<dbReference type="Pfam" id="PF00072">
    <property type="entry name" value="Response_reg"/>
    <property type="match status" value="1"/>
</dbReference>
<keyword evidence="5" id="KW-1185">Reference proteome</keyword>
<dbReference type="RefSeq" id="WP_111352373.1">
    <property type="nucleotide sequence ID" value="NZ_JAIWKD010000022.1"/>
</dbReference>
<proteinExistence type="predicted"/>
<dbReference type="Pfam" id="PF00563">
    <property type="entry name" value="EAL"/>
    <property type="match status" value="1"/>
</dbReference>
<dbReference type="PROSITE" id="PS50110">
    <property type="entry name" value="RESPONSE_REGULATORY"/>
    <property type="match status" value="1"/>
</dbReference>
<dbReference type="SUPFAM" id="SSF141868">
    <property type="entry name" value="EAL domain-like"/>
    <property type="match status" value="1"/>
</dbReference>
<dbReference type="PROSITE" id="PS50883">
    <property type="entry name" value="EAL"/>
    <property type="match status" value="1"/>
</dbReference>
<sequence length="404" mass="44087">MTSKRVAILDDEADIRTLLSMVLSSAGLSTSVWGNGLELIDELARSPVDVVVCDLIMPDCDGVEFFAKLAGLEGRPALVLVSGQDERTRQLACALAKEYGVDVIGVFGKPIDFAALEACICEHIGRLEGEPDDYDIETALAEGQLRAHYQPIFSVSEGRRLSLWSVEALARWEHPVAGLLMPGDFLPRIHSVATWERFTCAMLTLVCEQILTWRQSGFTPRVAVNIPPLLLGNRELPRLIEDITQRHDVDPSQIILELTEEGEFASLLDDKAVLMRLKMRGYSISVDDFGIGYSSLKRLQGGLFDQIKIDRSFVVRADKDEDARSILSSTAALAHSLGMSVCAEGVESYEIMREALSCGCSHLQGYGLGRPINGAMLEMQFAPETGPRAGEPGAGAAAFCENVQ</sequence>
<dbReference type="OrthoDB" id="9814202at2"/>
<protein>
    <recommendedName>
        <fullName evidence="6">EAL domain, c-di-GMP-specific phosphodiesterase class I (Or its enzymatically inactive variant)</fullName>
    </recommendedName>
</protein>
<evidence type="ECO:0000313" key="5">
    <source>
        <dbReference type="Proteomes" id="UP000249590"/>
    </source>
</evidence>
<feature type="domain" description="Response regulatory" evidence="2">
    <location>
        <begin position="5"/>
        <end position="124"/>
    </location>
</feature>
<dbReference type="GO" id="GO:0000160">
    <property type="term" value="P:phosphorelay signal transduction system"/>
    <property type="evidence" value="ECO:0007669"/>
    <property type="project" value="InterPro"/>
</dbReference>
<dbReference type="Proteomes" id="UP000249590">
    <property type="component" value="Unassembled WGS sequence"/>
</dbReference>
<evidence type="ECO:0000259" key="2">
    <source>
        <dbReference type="PROSITE" id="PS50110"/>
    </source>
</evidence>
<dbReference type="Gene3D" id="3.20.20.450">
    <property type="entry name" value="EAL domain"/>
    <property type="match status" value="1"/>
</dbReference>
<dbReference type="InterPro" id="IPR011006">
    <property type="entry name" value="CheY-like_superfamily"/>
</dbReference>
<dbReference type="PANTHER" id="PTHR33121">
    <property type="entry name" value="CYCLIC DI-GMP PHOSPHODIESTERASE PDEF"/>
    <property type="match status" value="1"/>
</dbReference>
<comment type="caution">
    <text evidence="4">The sequence shown here is derived from an EMBL/GenBank/DDBJ whole genome shotgun (WGS) entry which is preliminary data.</text>
</comment>
<accession>A0A8B2ND57</accession>
<dbReference type="SMART" id="SM00448">
    <property type="entry name" value="REC"/>
    <property type="match status" value="1"/>
</dbReference>
<dbReference type="InterPro" id="IPR001789">
    <property type="entry name" value="Sig_transdc_resp-reg_receiver"/>
</dbReference>
<reference evidence="4 5" key="1">
    <citation type="submission" date="2018-05" db="EMBL/GenBank/DDBJ databases">
        <title>Acuticoccus sediminis sp. nov., isolated from deep-sea sediment of Indian Ocean.</title>
        <authorList>
            <person name="Liu X."/>
            <person name="Lai Q."/>
            <person name="Du Y."/>
            <person name="Sun F."/>
            <person name="Zhang X."/>
            <person name="Wang S."/>
            <person name="Shao Z."/>
        </authorList>
    </citation>
    <scope>NUCLEOTIDE SEQUENCE [LARGE SCALE GENOMIC DNA]</scope>
    <source>
        <strain evidence="4 5">PTG4-2</strain>
    </source>
</reference>
<dbReference type="InterPro" id="IPR035919">
    <property type="entry name" value="EAL_sf"/>
</dbReference>
<keyword evidence="1" id="KW-0597">Phosphoprotein</keyword>
<dbReference type="AlphaFoldDB" id="A0A8B2ND57"/>
<dbReference type="EMBL" id="QHHQ01000012">
    <property type="protein sequence ID" value="RAH96504.1"/>
    <property type="molecule type" value="Genomic_DNA"/>
</dbReference>
<dbReference type="GO" id="GO:0071111">
    <property type="term" value="F:cyclic-guanylate-specific phosphodiesterase activity"/>
    <property type="evidence" value="ECO:0007669"/>
    <property type="project" value="InterPro"/>
</dbReference>